<dbReference type="InParanoid" id="A0A317ZI87"/>
<proteinExistence type="predicted"/>
<dbReference type="EMBL" id="QHJQ01000005">
    <property type="protein sequence ID" value="PXA04007.1"/>
    <property type="molecule type" value="Genomic_DNA"/>
</dbReference>
<evidence type="ECO:0000313" key="3">
    <source>
        <dbReference type="Proteomes" id="UP000247099"/>
    </source>
</evidence>
<dbReference type="OrthoDB" id="9814995at2"/>
<evidence type="ECO:0000313" key="2">
    <source>
        <dbReference type="EMBL" id="PXA04007.1"/>
    </source>
</evidence>
<feature type="domain" description="Bacteriophage T5 Orf172 DNA-binding" evidence="1">
    <location>
        <begin position="284"/>
        <end position="378"/>
    </location>
</feature>
<dbReference type="RefSeq" id="WP_110130954.1">
    <property type="nucleotide sequence ID" value="NZ_QHJQ01000005.1"/>
</dbReference>
<accession>A0A317ZI87</accession>
<dbReference type="Proteomes" id="UP000247099">
    <property type="component" value="Unassembled WGS sequence"/>
</dbReference>
<gene>
    <name evidence="2" type="ORF">DDZ13_08150</name>
</gene>
<comment type="caution">
    <text evidence="2">The sequence shown here is derived from an EMBL/GenBank/DDBJ whole genome shotgun (WGS) entry which is preliminary data.</text>
</comment>
<keyword evidence="3" id="KW-1185">Reference proteome</keyword>
<reference evidence="2 3" key="1">
    <citation type="submission" date="2018-05" db="EMBL/GenBank/DDBJ databases">
        <title>Coraliomargarita sinensis sp. nov., isolated from a marine solar saltern.</title>
        <authorList>
            <person name="Zhou L.Y."/>
        </authorList>
    </citation>
    <scope>NUCLEOTIDE SEQUENCE [LARGE SCALE GENOMIC DNA]</scope>
    <source>
        <strain evidence="2 3">WN38</strain>
    </source>
</reference>
<dbReference type="SMART" id="SM00974">
    <property type="entry name" value="T5orf172"/>
    <property type="match status" value="1"/>
</dbReference>
<protein>
    <recommendedName>
        <fullName evidence="1">Bacteriophage T5 Orf172 DNA-binding domain-containing protein</fullName>
    </recommendedName>
</protein>
<evidence type="ECO:0000259" key="1">
    <source>
        <dbReference type="SMART" id="SM00974"/>
    </source>
</evidence>
<dbReference type="AlphaFoldDB" id="A0A317ZI87"/>
<sequence>MPKKVSKEDLDLLNELGVDTAPQKQAARTPREQRIIAGYEEIERFIEQHGRMPEHGENRDIFERLYAVRLDQIRKQPECREVLKDIDVKRLLDVQDDVKSAVVNEDEASDEELLEALGVANGVADDITELKHVRSSQEKMAAEEIAQRIPCRNFGVFKPLFEQVQSDLESGFRKTLKYQDNGEVKKGDFFIVEGQKAYIADWGEPFISSYNKPDRRLRVIYDNGTESDLLLRSMQRALNRDESSRRVTDPTLGPLFSDQEEDDDQAVGYVYVLRSKSDNPFIAENRKVIHKIGITKGSVQQRVVNAAKDPTYLLAGVEIVETYKVSNLDLKRLEKLLHKFFDPARLDLQLKDRFGFDVEPREWFLVPLPIIEEAIQKLIDGTLPRHRYEPKEGRIV</sequence>
<dbReference type="InterPro" id="IPR018306">
    <property type="entry name" value="Phage_T5_Orf172_DNA-bd"/>
</dbReference>
<name>A0A317ZI87_9BACT</name>
<dbReference type="Pfam" id="PF10544">
    <property type="entry name" value="T5orf172"/>
    <property type="match status" value="1"/>
</dbReference>
<organism evidence="2 3">
    <name type="scientific">Coraliomargarita sinensis</name>
    <dbReference type="NCBI Taxonomy" id="2174842"/>
    <lineage>
        <taxon>Bacteria</taxon>
        <taxon>Pseudomonadati</taxon>
        <taxon>Verrucomicrobiota</taxon>
        <taxon>Opitutia</taxon>
        <taxon>Puniceicoccales</taxon>
        <taxon>Coraliomargaritaceae</taxon>
        <taxon>Coraliomargarita</taxon>
    </lineage>
</organism>